<dbReference type="Gene3D" id="2.20.200.10">
    <property type="entry name" value="Outer membrane efflux proteins (OEP)"/>
    <property type="match status" value="1"/>
</dbReference>
<keyword evidence="2" id="KW-0449">Lipoprotein</keyword>
<evidence type="ECO:0000256" key="1">
    <source>
        <dbReference type="ARBA" id="ARBA00007613"/>
    </source>
</evidence>
<keyword evidence="2" id="KW-0564">Palmitate</keyword>
<comment type="caution">
    <text evidence="3">The sequence shown here is derived from an EMBL/GenBank/DDBJ whole genome shotgun (WGS) entry which is preliminary data.</text>
</comment>
<dbReference type="EMBL" id="JAMSKV010000008">
    <property type="protein sequence ID" value="MCQ8278903.1"/>
    <property type="molecule type" value="Genomic_DNA"/>
</dbReference>
<dbReference type="InterPro" id="IPR003423">
    <property type="entry name" value="OMP_efflux"/>
</dbReference>
<keyword evidence="4" id="KW-1185">Reference proteome</keyword>
<name>A0ABT1W837_9PROT</name>
<dbReference type="InterPro" id="IPR010131">
    <property type="entry name" value="MdtP/NodT-like"/>
</dbReference>
<dbReference type="PANTHER" id="PTHR30203">
    <property type="entry name" value="OUTER MEMBRANE CATION EFFLUX PROTEIN"/>
    <property type="match status" value="1"/>
</dbReference>
<proteinExistence type="inferred from homology"/>
<keyword evidence="2" id="KW-0472">Membrane</keyword>
<dbReference type="RefSeq" id="WP_422864382.1">
    <property type="nucleotide sequence ID" value="NZ_JAMSKV010000008.1"/>
</dbReference>
<accession>A0ABT1W837</accession>
<evidence type="ECO:0000256" key="2">
    <source>
        <dbReference type="RuleBase" id="RU362097"/>
    </source>
</evidence>
<gene>
    <name evidence="3" type="ORF">NFI95_10630</name>
</gene>
<dbReference type="Pfam" id="PF02321">
    <property type="entry name" value="OEP"/>
    <property type="match status" value="2"/>
</dbReference>
<dbReference type="Gene3D" id="1.20.1600.10">
    <property type="entry name" value="Outer membrane efflux proteins (OEP)"/>
    <property type="match status" value="1"/>
</dbReference>
<keyword evidence="2" id="KW-0812">Transmembrane</keyword>
<dbReference type="PANTHER" id="PTHR30203:SF25">
    <property type="entry name" value="OUTER MEMBRANE PROTEIN-RELATED"/>
    <property type="match status" value="1"/>
</dbReference>
<comment type="similarity">
    <text evidence="1 2">Belongs to the outer membrane factor (OMF) (TC 1.B.17) family.</text>
</comment>
<evidence type="ECO:0000313" key="3">
    <source>
        <dbReference type="EMBL" id="MCQ8278903.1"/>
    </source>
</evidence>
<organism evidence="3 4">
    <name type="scientific">Endosaccharibacter trunci</name>
    <dbReference type="NCBI Taxonomy" id="2812733"/>
    <lineage>
        <taxon>Bacteria</taxon>
        <taxon>Pseudomonadati</taxon>
        <taxon>Pseudomonadota</taxon>
        <taxon>Alphaproteobacteria</taxon>
        <taxon>Acetobacterales</taxon>
        <taxon>Acetobacteraceae</taxon>
        <taxon>Endosaccharibacter</taxon>
    </lineage>
</organism>
<dbReference type="Proteomes" id="UP001524587">
    <property type="component" value="Unassembled WGS sequence"/>
</dbReference>
<comment type="subcellular location">
    <subcellularLocation>
        <location evidence="2">Cell membrane</location>
        <topology evidence="2">Lipid-anchor</topology>
    </subcellularLocation>
</comment>
<dbReference type="NCBIfam" id="TIGR01845">
    <property type="entry name" value="outer_NodT"/>
    <property type="match status" value="1"/>
</dbReference>
<protein>
    <submittedName>
        <fullName evidence="3">Efflux transporter outer membrane subunit</fullName>
    </submittedName>
</protein>
<dbReference type="SUPFAM" id="SSF56954">
    <property type="entry name" value="Outer membrane efflux proteins (OEP)"/>
    <property type="match status" value="1"/>
</dbReference>
<dbReference type="PROSITE" id="PS51257">
    <property type="entry name" value="PROKAR_LIPOPROTEIN"/>
    <property type="match status" value="1"/>
</dbReference>
<keyword evidence="2" id="KW-1134">Transmembrane beta strand</keyword>
<reference evidence="3 4" key="1">
    <citation type="submission" date="2022-06" db="EMBL/GenBank/DDBJ databases">
        <title>Endosaccharibacter gen. nov., sp. nov., endophytic bacteria isolated from sugarcane.</title>
        <authorList>
            <person name="Pitiwittayakul N."/>
            <person name="Yukphan P."/>
            <person name="Charoenyingcharoen P."/>
            <person name="Tanasupawat S."/>
        </authorList>
    </citation>
    <scope>NUCLEOTIDE SEQUENCE [LARGE SCALE GENOMIC DNA]</scope>
    <source>
        <strain evidence="3 4">KSS8</strain>
    </source>
</reference>
<evidence type="ECO:0000313" key="4">
    <source>
        <dbReference type="Proteomes" id="UP001524587"/>
    </source>
</evidence>
<sequence>MSRRLRLFCLLPLLGGCTVGPDFHPPAVVAPSVWGKEKPGVSSTTSTAPIDPDWWNSFHDLELTALVDRLVRENLSLREATERIVEGRAARRIAAAQGLPQLNEQSHLFHQRMSPAGLLSLITPAPNAPLDYDDWSNGIQATWELDLFGRVRRQVEAQTAQLQAQVEDRRAIALAALSELAQDYMQLRGIQARLAIARATLALAERNTELVRNRFANGVATTLDLAQARGQQAGIAATVAPLETQQAAAINAIGLLLALPPRSLEAELGTPAPVPAIPALIPIGLPGTLARRRPDVREAEAKLHAATAETGVAVADFYPDISLTGLVGADGRMAANAFSLPARMYQVGPQISIPIFQGGQLRGRLQLRRAQQREAALDFQQVVLRAWTEVDDALTALNDAQRAREQILVSVEQDQAALDAARQRYTQGASDFLNVVSAEAALLSARNQLAGSDTELATDLVSLYRALGGGWEAAEPGR</sequence>